<organism evidence="2 3">
    <name type="scientific">Beauveria brongniartii RCEF 3172</name>
    <dbReference type="NCBI Taxonomy" id="1081107"/>
    <lineage>
        <taxon>Eukaryota</taxon>
        <taxon>Fungi</taxon>
        <taxon>Dikarya</taxon>
        <taxon>Ascomycota</taxon>
        <taxon>Pezizomycotina</taxon>
        <taxon>Sordariomycetes</taxon>
        <taxon>Hypocreomycetidae</taxon>
        <taxon>Hypocreales</taxon>
        <taxon>Cordycipitaceae</taxon>
        <taxon>Beauveria</taxon>
        <taxon>Beauveria brongniartii</taxon>
    </lineage>
</organism>
<dbReference type="AlphaFoldDB" id="A0A162JRL5"/>
<keyword evidence="3" id="KW-1185">Reference proteome</keyword>
<feature type="compositionally biased region" description="Polar residues" evidence="1">
    <location>
        <begin position="265"/>
        <end position="281"/>
    </location>
</feature>
<comment type="caution">
    <text evidence="2">The sequence shown here is derived from an EMBL/GenBank/DDBJ whole genome shotgun (WGS) entry which is preliminary data.</text>
</comment>
<gene>
    <name evidence="2" type="ORF">BBO_02317</name>
</gene>
<protein>
    <submittedName>
        <fullName evidence="2">Uncharacterized protein</fullName>
    </submittedName>
</protein>
<reference evidence="2 3" key="1">
    <citation type="journal article" date="2016" name="Genome Biol. Evol.">
        <title>Divergent and convergent evolution of fungal pathogenicity.</title>
        <authorList>
            <person name="Shang Y."/>
            <person name="Xiao G."/>
            <person name="Zheng P."/>
            <person name="Cen K."/>
            <person name="Zhan S."/>
            <person name="Wang C."/>
        </authorList>
    </citation>
    <scope>NUCLEOTIDE SEQUENCE [LARGE SCALE GENOMIC DNA]</scope>
    <source>
        <strain evidence="2 3">RCEF 3172</strain>
    </source>
</reference>
<evidence type="ECO:0000313" key="2">
    <source>
        <dbReference type="EMBL" id="OAA48048.1"/>
    </source>
</evidence>
<dbReference type="Proteomes" id="UP000076863">
    <property type="component" value="Unassembled WGS sequence"/>
</dbReference>
<evidence type="ECO:0000313" key="3">
    <source>
        <dbReference type="Proteomes" id="UP000076863"/>
    </source>
</evidence>
<accession>A0A162JRL5</accession>
<dbReference type="OrthoDB" id="3508621at2759"/>
<dbReference type="EMBL" id="AZHA01000005">
    <property type="protein sequence ID" value="OAA48048.1"/>
    <property type="molecule type" value="Genomic_DNA"/>
</dbReference>
<name>A0A162JRL5_9HYPO</name>
<sequence length="418" mass="48096">MANSEVIPASGKAPEFPEHVDHWNNWIRANNHCSTSLQIIKPKSASKITVAQFYMLRTLYIKPQSSDRLEKDLSIDYNKAKTALANCPLWKDYRNSFTEGYTSRQMFGLARLYQQRSAHLLIGNRKTRRAFYLYKPEELCEAQVSVRAEGEEEEEEADLERTLITESSFLSEISTVEYDTIEESHGVEDEEIVNFALVLFANSLIRATSSVDVDGDWLPCRSSFKVKFENKKLYRALVDGIFRVEKVSEEKTGEQLKQCQRLDKTGSTTSQANGNDESTYKLSTNSRTTAIMEVKRKSRSNTENWCVDIFYQEAGEMAAWIAEVPVLLDQKPDHDGTYRRLLLSQDQREVYVTIATYTEKYISYILHSVHKPAYAEGTLTTDDFLRMYPYGPFRVDVLEDMEQLARVLIALSYQNFVI</sequence>
<feature type="region of interest" description="Disordered" evidence="1">
    <location>
        <begin position="262"/>
        <end position="281"/>
    </location>
</feature>
<proteinExistence type="predicted"/>
<evidence type="ECO:0000256" key="1">
    <source>
        <dbReference type="SAM" id="MobiDB-lite"/>
    </source>
</evidence>